<evidence type="ECO:0000256" key="1">
    <source>
        <dbReference type="ARBA" id="ARBA00022741"/>
    </source>
</evidence>
<keyword evidence="1 3" id="KW-0547">Nucleotide-binding</keyword>
<dbReference type="STRING" id="31958.SD37_31705"/>
<dbReference type="SUPFAM" id="SSF52540">
    <property type="entry name" value="P-loop containing nucleoside triphosphate hydrolases"/>
    <property type="match status" value="1"/>
</dbReference>
<name>A0A193C5H8_AMYOR</name>
<dbReference type="Gene3D" id="3.40.50.300">
    <property type="entry name" value="P-loop containing nucleotide triphosphate hydrolases"/>
    <property type="match status" value="1"/>
</dbReference>
<dbReference type="GO" id="GO:0003677">
    <property type="term" value="F:DNA binding"/>
    <property type="evidence" value="ECO:0007669"/>
    <property type="project" value="InterPro"/>
</dbReference>
<evidence type="ECO:0000313" key="5">
    <source>
        <dbReference type="EMBL" id="ANN19737.1"/>
    </source>
</evidence>
<dbReference type="PROSITE" id="PS50901">
    <property type="entry name" value="FTSK"/>
    <property type="match status" value="1"/>
</dbReference>
<evidence type="ECO:0000256" key="2">
    <source>
        <dbReference type="ARBA" id="ARBA00022840"/>
    </source>
</evidence>
<keyword evidence="5" id="KW-0132">Cell division</keyword>
<keyword evidence="5" id="KW-0131">Cell cycle</keyword>
<dbReference type="InterPro" id="IPR002543">
    <property type="entry name" value="FtsK_dom"/>
</dbReference>
<dbReference type="RefSeq" id="WP_044852050.1">
    <property type="nucleotide sequence ID" value="NZ_CP016174.1"/>
</dbReference>
<dbReference type="InterPro" id="IPR050206">
    <property type="entry name" value="FtsK/SpoIIIE/SftA"/>
</dbReference>
<dbReference type="PANTHER" id="PTHR22683">
    <property type="entry name" value="SPORULATION PROTEIN RELATED"/>
    <property type="match status" value="1"/>
</dbReference>
<dbReference type="GO" id="GO:0005524">
    <property type="term" value="F:ATP binding"/>
    <property type="evidence" value="ECO:0007669"/>
    <property type="project" value="UniProtKB-UniRule"/>
</dbReference>
<dbReference type="eggNOG" id="COG1674">
    <property type="taxonomic scope" value="Bacteria"/>
</dbReference>
<dbReference type="GO" id="GO:0051301">
    <property type="term" value="P:cell division"/>
    <property type="evidence" value="ECO:0007669"/>
    <property type="project" value="UniProtKB-KW"/>
</dbReference>
<feature type="binding site" evidence="3">
    <location>
        <begin position="227"/>
        <end position="234"/>
    </location>
    <ligand>
        <name>ATP</name>
        <dbReference type="ChEBI" id="CHEBI:30616"/>
    </ligand>
</feature>
<organism evidence="5 6">
    <name type="scientific">Amycolatopsis orientalis</name>
    <name type="common">Nocardia orientalis</name>
    <dbReference type="NCBI Taxonomy" id="31958"/>
    <lineage>
        <taxon>Bacteria</taxon>
        <taxon>Bacillati</taxon>
        <taxon>Actinomycetota</taxon>
        <taxon>Actinomycetes</taxon>
        <taxon>Pseudonocardiales</taxon>
        <taxon>Pseudonocardiaceae</taxon>
        <taxon>Amycolatopsis</taxon>
    </lineage>
</organism>
<dbReference type="PANTHER" id="PTHR22683:SF41">
    <property type="entry name" value="DNA TRANSLOCASE FTSK"/>
    <property type="match status" value="1"/>
</dbReference>
<keyword evidence="6" id="KW-1185">Reference proteome</keyword>
<dbReference type="KEGG" id="aori:SD37_31705"/>
<dbReference type="EMBL" id="CP016174">
    <property type="protein sequence ID" value="ANN19737.1"/>
    <property type="molecule type" value="Genomic_DNA"/>
</dbReference>
<keyword evidence="2 3" id="KW-0067">ATP-binding</keyword>
<reference evidence="5 6" key="1">
    <citation type="journal article" date="2015" name="Genome Announc.">
        <title>Draft Genome Sequence of Norvancomycin-Producing Strain Amycolatopsis orientalis CPCC200066.</title>
        <authorList>
            <person name="Lei X."/>
            <person name="Yuan F."/>
            <person name="Shi Y."/>
            <person name="Li X."/>
            <person name="Wang L."/>
            <person name="Hong B."/>
        </authorList>
    </citation>
    <scope>NUCLEOTIDE SEQUENCE [LARGE SCALE GENOMIC DNA]</scope>
    <source>
        <strain evidence="5 6">B-37</strain>
    </source>
</reference>
<proteinExistence type="predicted"/>
<protein>
    <submittedName>
        <fullName evidence="5">Cell division protein FtsK</fullName>
    </submittedName>
</protein>
<feature type="domain" description="FtsK" evidence="4">
    <location>
        <begin position="200"/>
        <end position="407"/>
    </location>
</feature>
<evidence type="ECO:0000256" key="3">
    <source>
        <dbReference type="PROSITE-ProRule" id="PRU00289"/>
    </source>
</evidence>
<accession>A0A193C5H8</accession>
<gene>
    <name evidence="5" type="ORF">SD37_31705</name>
</gene>
<evidence type="ECO:0000313" key="6">
    <source>
        <dbReference type="Proteomes" id="UP000093695"/>
    </source>
</evidence>
<dbReference type="Proteomes" id="UP000093695">
    <property type="component" value="Chromosome"/>
</dbReference>
<evidence type="ECO:0000259" key="4">
    <source>
        <dbReference type="PROSITE" id="PS50901"/>
    </source>
</evidence>
<dbReference type="AlphaFoldDB" id="A0A193C5H8"/>
<dbReference type="CDD" id="cd01127">
    <property type="entry name" value="TrwB_TraG_TraD_VirD4"/>
    <property type="match status" value="1"/>
</dbReference>
<dbReference type="InterPro" id="IPR027417">
    <property type="entry name" value="P-loop_NTPase"/>
</dbReference>
<sequence>MKTSKSKTRRPSGKTPIPARCAGWMLRHPGVTAMPAVFGTSVVELGAVTTGSAVAGLVGAGLSWRYLHKDSYMAVASPRLRAVRRRWTRYIGRSWKESLEYCNLVGQDRRTGELLVPRLLRVAAPTPSIDVLKVKFVKGQSLRVFQDVQEELAAALGADVIAIEKGSKPRILTITLVHGNPFDDVIPPADIPGEVDEVDLKAIELGDTEQGEIWAEPLLGHHWLISGATGSGKGSLLWNPLRAMGPMIREQVARIWMIDPKGGMETERGKPLFYRHATSADDDVEYDDGTGPEDVDPMLGLLLEFRDRMRERQAYLKAQKKRKFTPSAETPFEVLMIDELAMLTALGGSRSTISQVNRILAEILTQGRAAGFAVVAYVQEPTKDTVPVRDLFTRRISLRTGSASYVDMVLGEDARLRGALADEIPEEGCEGIGYRTSEKSRTPIRVRAGYSTDDDIDELVRLCTPHFDDDEPGGVLVPFAA</sequence>